<keyword evidence="6" id="KW-0934">Plastid</keyword>
<keyword evidence="2 4" id="KW-0689">Ribosomal protein</keyword>
<dbReference type="GO" id="GO:0003735">
    <property type="term" value="F:structural constituent of ribosome"/>
    <property type="evidence" value="ECO:0007669"/>
    <property type="project" value="InterPro"/>
</dbReference>
<dbReference type="Gene3D" id="1.10.287.3980">
    <property type="match status" value="1"/>
</dbReference>
<feature type="region of interest" description="Disordered" evidence="5">
    <location>
        <begin position="31"/>
        <end position="50"/>
    </location>
</feature>
<keyword evidence="3 4" id="KW-0687">Ribonucleoprotein</keyword>
<accession>C6KJ03</accession>
<keyword evidence="6" id="KW-0150">Chloroplast</keyword>
<dbReference type="GO" id="GO:0006412">
    <property type="term" value="P:translation"/>
    <property type="evidence" value="ECO:0007669"/>
    <property type="project" value="UniProtKB-UniRule"/>
</dbReference>
<dbReference type="RefSeq" id="YP_003002247.1">
    <property type="nucleotide sequence ID" value="NC_012903.1"/>
</dbReference>
<evidence type="ECO:0000256" key="2">
    <source>
        <dbReference type="ARBA" id="ARBA00022980"/>
    </source>
</evidence>
<comment type="subcellular location">
    <subcellularLocation>
        <location evidence="4">Plastid</location>
        <location evidence="4">Chloroplast</location>
    </subcellularLocation>
</comment>
<dbReference type="NCBIfam" id="TIGR01030">
    <property type="entry name" value="rpmH_bact"/>
    <property type="match status" value="1"/>
</dbReference>
<dbReference type="GO" id="GO:1990904">
    <property type="term" value="C:ribonucleoprotein complex"/>
    <property type="evidence" value="ECO:0007669"/>
    <property type="project" value="UniProtKB-KW"/>
</dbReference>
<proteinExistence type="inferred from homology"/>
<dbReference type="EMBL" id="GQ231542">
    <property type="protein sequence ID" value="ACS36959.1"/>
    <property type="molecule type" value="Genomic_DNA"/>
</dbReference>
<comment type="similarity">
    <text evidence="1 4">Belongs to the bacterial ribosomal protein bL34 family.</text>
</comment>
<dbReference type="Pfam" id="PF00468">
    <property type="entry name" value="Ribosomal_L34"/>
    <property type="match status" value="1"/>
</dbReference>
<organism evidence="6">
    <name type="scientific">Aureoumbra lagunensis</name>
    <dbReference type="NCBI Taxonomy" id="44058"/>
    <lineage>
        <taxon>Eukaryota</taxon>
        <taxon>Sar</taxon>
        <taxon>Stramenopiles</taxon>
        <taxon>Ochrophyta</taxon>
        <taxon>Pelagophyceae</taxon>
        <taxon>Pelagomonadales</taxon>
        <taxon>Aureoumbra</taxon>
    </lineage>
</organism>
<evidence type="ECO:0000256" key="1">
    <source>
        <dbReference type="ARBA" id="ARBA00010111"/>
    </source>
</evidence>
<evidence type="ECO:0000256" key="4">
    <source>
        <dbReference type="HAMAP-Rule" id="MF_00391"/>
    </source>
</evidence>
<dbReference type="InterPro" id="IPR000271">
    <property type="entry name" value="Ribosomal_bL34"/>
</dbReference>
<dbReference type="GeneID" id="8097460"/>
<dbReference type="AlphaFoldDB" id="C6KJ03"/>
<geneLocation type="chloroplast" evidence="6"/>
<reference evidence="6" key="1">
    <citation type="journal article" date="2010" name="J. Phycol.">
        <title>Analyses of the complete chloroplast genome sequences of two members of the pelagophyceae: Aureococcus anophagefferens CCMP1984 and Aureoumbra lagunensis CCMP1507.</title>
        <authorList>
            <person name="Ong H.C."/>
            <person name="Wilhelm S.W."/>
            <person name="Gobler C.J."/>
            <person name="Bullerjahn G."/>
            <person name="Jacobs M.A."/>
            <person name="McKay J."/>
            <person name="Sims E.H."/>
            <person name="Gillett W.G."/>
            <person name="Zhou Y."/>
            <person name="Haugen E."/>
            <person name="Rocap G."/>
            <person name="Cattolico R.A."/>
        </authorList>
    </citation>
    <scope>NUCLEOTIDE SEQUENCE</scope>
    <source>
        <strain evidence="6">CCMP 1507</strain>
    </source>
</reference>
<gene>
    <name evidence="4 6" type="primary">rpl34</name>
    <name evidence="6" type="ORF">AulaCp071</name>
</gene>
<evidence type="ECO:0000313" key="6">
    <source>
        <dbReference type="EMBL" id="ACS36959.1"/>
    </source>
</evidence>
<dbReference type="GO" id="GO:0005840">
    <property type="term" value="C:ribosome"/>
    <property type="evidence" value="ECO:0007669"/>
    <property type="project" value="UniProtKB-KW"/>
</dbReference>
<evidence type="ECO:0000256" key="3">
    <source>
        <dbReference type="ARBA" id="ARBA00023274"/>
    </source>
</evidence>
<evidence type="ECO:0000256" key="5">
    <source>
        <dbReference type="SAM" id="MobiDB-lite"/>
    </source>
</evidence>
<name>C6KJ03_9STRA</name>
<feature type="compositionally biased region" description="Basic residues" evidence="5">
    <location>
        <begin position="32"/>
        <end position="50"/>
    </location>
</feature>
<sequence length="50" mass="5820">MTKGTFRGTRRRAIKVVGFRARMRTVNGSKVIKSRRSKGRHVLTKVRYSK</sequence>
<dbReference type="GO" id="GO:0009507">
    <property type="term" value="C:chloroplast"/>
    <property type="evidence" value="ECO:0007669"/>
    <property type="project" value="UniProtKB-SubCell"/>
</dbReference>
<dbReference type="HAMAP" id="MF_00391">
    <property type="entry name" value="Ribosomal_bL34"/>
    <property type="match status" value="1"/>
</dbReference>
<protein>
    <recommendedName>
        <fullName evidence="4">Large ribosomal subunit protein bL34c</fullName>
    </recommendedName>
</protein>